<reference evidence="2 3" key="1">
    <citation type="submission" date="2019-04" db="EMBL/GenBank/DDBJ databases">
        <title>Sphingobacterium olei sp. nov., isolated from oil-contaminated soil.</title>
        <authorList>
            <person name="Liu B."/>
        </authorList>
    </citation>
    <scope>NUCLEOTIDE SEQUENCE [LARGE SCALE GENOMIC DNA]</scope>
    <source>
        <strain evidence="2 3">Y3L14</strain>
    </source>
</reference>
<evidence type="ECO:0000313" key="2">
    <source>
        <dbReference type="EMBL" id="TJY65918.1"/>
    </source>
</evidence>
<evidence type="ECO:0000313" key="3">
    <source>
        <dbReference type="Proteomes" id="UP000309872"/>
    </source>
</evidence>
<organism evidence="2 3">
    <name type="scientific">Sphingobacterium alkalisoli</name>
    <dbReference type="NCBI Taxonomy" id="1874115"/>
    <lineage>
        <taxon>Bacteria</taxon>
        <taxon>Pseudomonadati</taxon>
        <taxon>Bacteroidota</taxon>
        <taxon>Sphingobacteriia</taxon>
        <taxon>Sphingobacteriales</taxon>
        <taxon>Sphingobacteriaceae</taxon>
        <taxon>Sphingobacterium</taxon>
    </lineage>
</organism>
<protein>
    <submittedName>
        <fullName evidence="2">Uncharacterized protein</fullName>
    </submittedName>
</protein>
<dbReference type="EMBL" id="SUKA01000003">
    <property type="protein sequence ID" value="TJY65918.1"/>
    <property type="molecule type" value="Genomic_DNA"/>
</dbReference>
<accession>A0A4U0H329</accession>
<dbReference type="OrthoDB" id="788168at2"/>
<gene>
    <name evidence="2" type="ORF">FAZ19_12480</name>
</gene>
<dbReference type="AlphaFoldDB" id="A0A4U0H329"/>
<feature type="region of interest" description="Disordered" evidence="1">
    <location>
        <begin position="249"/>
        <end position="269"/>
    </location>
</feature>
<dbReference type="Proteomes" id="UP000309872">
    <property type="component" value="Unassembled WGS sequence"/>
</dbReference>
<keyword evidence="3" id="KW-1185">Reference proteome</keyword>
<dbReference type="RefSeq" id="WP_136821047.1">
    <property type="nucleotide sequence ID" value="NZ_BMJX01000003.1"/>
</dbReference>
<evidence type="ECO:0000256" key="1">
    <source>
        <dbReference type="SAM" id="MobiDB-lite"/>
    </source>
</evidence>
<name>A0A4U0H329_9SPHI</name>
<proteinExistence type="predicted"/>
<comment type="caution">
    <text evidence="2">The sequence shown here is derived from an EMBL/GenBank/DDBJ whole genome shotgun (WGS) entry which is preliminary data.</text>
</comment>
<sequence>MKVWQDSLVKLGTKMFRNSAEPERLDNNFKFVKTLVSALKEPNSYYYSFEQLNMIAILSSPDNNFRIFSWNIPLQDGSYLYYGTIQHKTANGQISLTPLFDKTFEINAVDSAVLSNAEWYGAQYYDIVPLGKNQYVLLGWKGHHAEYTKKVIEILTLKGGNHVELGAPVFLENPKIVRRIFSYTRQATMYLKYNRTHNRIEFDNLVPASSSLKGNFKYYGPDLSYDAYEVTKEGKLKLQMDIEVNNVERGDEDRYIDPQKPGKKRKSGL</sequence>